<comment type="caution">
    <text evidence="1">The sequence shown here is derived from an EMBL/GenBank/DDBJ whole genome shotgun (WGS) entry which is preliminary data.</text>
</comment>
<accession>A0A0F9M5I4</accession>
<dbReference type="EMBL" id="LAZR01005318">
    <property type="protein sequence ID" value="KKN00934.1"/>
    <property type="molecule type" value="Genomic_DNA"/>
</dbReference>
<dbReference type="AlphaFoldDB" id="A0A0F9M5I4"/>
<proteinExistence type="predicted"/>
<reference evidence="1" key="1">
    <citation type="journal article" date="2015" name="Nature">
        <title>Complex archaea that bridge the gap between prokaryotes and eukaryotes.</title>
        <authorList>
            <person name="Spang A."/>
            <person name="Saw J.H."/>
            <person name="Jorgensen S.L."/>
            <person name="Zaremba-Niedzwiedzka K."/>
            <person name="Martijn J."/>
            <person name="Lind A.E."/>
            <person name="van Eijk R."/>
            <person name="Schleper C."/>
            <person name="Guy L."/>
            <person name="Ettema T.J."/>
        </authorList>
    </citation>
    <scope>NUCLEOTIDE SEQUENCE</scope>
</reference>
<organism evidence="1">
    <name type="scientific">marine sediment metagenome</name>
    <dbReference type="NCBI Taxonomy" id="412755"/>
    <lineage>
        <taxon>unclassified sequences</taxon>
        <taxon>metagenomes</taxon>
        <taxon>ecological metagenomes</taxon>
    </lineage>
</organism>
<gene>
    <name evidence="1" type="ORF">LCGC14_1132870</name>
</gene>
<name>A0A0F9M5I4_9ZZZZ</name>
<protein>
    <submittedName>
        <fullName evidence="1">Uncharacterized protein</fullName>
    </submittedName>
</protein>
<evidence type="ECO:0000313" key="1">
    <source>
        <dbReference type="EMBL" id="KKN00934.1"/>
    </source>
</evidence>
<sequence length="38" mass="4391">MAYRYGNRNQMALLPKSIEEYVSEEDPVSDRPEACKSI</sequence>